<dbReference type="GO" id="GO:0000976">
    <property type="term" value="F:transcription cis-regulatory region binding"/>
    <property type="evidence" value="ECO:0007669"/>
    <property type="project" value="TreeGrafter"/>
</dbReference>
<accession>A0AAD6JCR8</accession>
<reference evidence="1 2" key="1">
    <citation type="journal article" date="2023" name="Int. J. Mol. Sci.">
        <title>De Novo Assembly and Annotation of 11 Diverse Shrub Willow (Salix) Genomes Reveals Novel Gene Organization in Sex-Linked Regions.</title>
        <authorList>
            <person name="Hyden B."/>
            <person name="Feng K."/>
            <person name="Yates T.B."/>
            <person name="Jawdy S."/>
            <person name="Cereghino C."/>
            <person name="Smart L.B."/>
            <person name="Muchero W."/>
        </authorList>
    </citation>
    <scope>NUCLEOTIDE SEQUENCE [LARGE SCALE GENOMIC DNA]</scope>
    <source>
        <tissue evidence="1">Shoot tip</tissue>
    </source>
</reference>
<dbReference type="InterPro" id="IPR044299">
    <property type="entry name" value="GIS3/ZFP5/ZFP6"/>
</dbReference>
<dbReference type="Proteomes" id="UP001162972">
    <property type="component" value="Chromosome 4"/>
</dbReference>
<name>A0AAD6JCR8_9ROSI</name>
<organism evidence="1 2">
    <name type="scientific">Salix udensis</name>
    <dbReference type="NCBI Taxonomy" id="889485"/>
    <lineage>
        <taxon>Eukaryota</taxon>
        <taxon>Viridiplantae</taxon>
        <taxon>Streptophyta</taxon>
        <taxon>Embryophyta</taxon>
        <taxon>Tracheophyta</taxon>
        <taxon>Spermatophyta</taxon>
        <taxon>Magnoliopsida</taxon>
        <taxon>eudicotyledons</taxon>
        <taxon>Gunneridae</taxon>
        <taxon>Pentapetalae</taxon>
        <taxon>rosids</taxon>
        <taxon>fabids</taxon>
        <taxon>Malpighiales</taxon>
        <taxon>Salicaceae</taxon>
        <taxon>Saliceae</taxon>
        <taxon>Salix</taxon>
    </lineage>
</organism>
<dbReference type="GO" id="GO:0009740">
    <property type="term" value="P:gibberellic acid mediated signaling pathway"/>
    <property type="evidence" value="ECO:0007669"/>
    <property type="project" value="TreeGrafter"/>
</dbReference>
<comment type="caution">
    <text evidence="1">The sequence shown here is derived from an EMBL/GenBank/DDBJ whole genome shotgun (WGS) entry which is preliminary data.</text>
</comment>
<dbReference type="AlphaFoldDB" id="A0AAD6JCR8"/>
<proteinExistence type="predicted"/>
<dbReference type="GO" id="GO:0009736">
    <property type="term" value="P:cytokinin-activated signaling pathway"/>
    <property type="evidence" value="ECO:0007669"/>
    <property type="project" value="TreeGrafter"/>
</dbReference>
<dbReference type="PANTHER" id="PTHR46353">
    <property type="entry name" value="ZINC FINGER PROTEIN 5"/>
    <property type="match status" value="1"/>
</dbReference>
<evidence type="ECO:0000313" key="2">
    <source>
        <dbReference type="Proteomes" id="UP001162972"/>
    </source>
</evidence>
<dbReference type="PANTHER" id="PTHR46353:SF13">
    <property type="entry name" value="ZINC FINGER PROTEIN 6"/>
    <property type="match status" value="1"/>
</dbReference>
<sequence length="187" mass="20254">MDFGWNTESDAISSNITTLKLNQRLNSSLPRVENMSVSIAVVSLPTPRHLGGHQNAHKKERRLLKRAQMQAARSLAAASYVTIPNSIFSTFSPPPPHLLDPAVVPVAAAMQQHAHSSPLFYTSYSGRMSHGGSYLNGPASFPGRCLDGKGLVGREIGIHSKVFPMSGGFTREDHVEHHTGLGLDLHL</sequence>
<keyword evidence="2" id="KW-1185">Reference proteome</keyword>
<gene>
    <name evidence="1" type="ORF">OIU84_014744</name>
</gene>
<dbReference type="EMBL" id="JAPFFJ010000018">
    <property type="protein sequence ID" value="KAJ6402698.1"/>
    <property type="molecule type" value="Genomic_DNA"/>
</dbReference>
<protein>
    <submittedName>
        <fullName evidence="1">Uncharacterized protein</fullName>
    </submittedName>
</protein>
<evidence type="ECO:0000313" key="1">
    <source>
        <dbReference type="EMBL" id="KAJ6402698.1"/>
    </source>
</evidence>
<dbReference type="GO" id="GO:0010090">
    <property type="term" value="P:trichome morphogenesis"/>
    <property type="evidence" value="ECO:0007669"/>
    <property type="project" value="InterPro"/>
</dbReference>
<dbReference type="GO" id="GO:0005634">
    <property type="term" value="C:nucleus"/>
    <property type="evidence" value="ECO:0007669"/>
    <property type="project" value="TreeGrafter"/>
</dbReference>
<dbReference type="GO" id="GO:0003700">
    <property type="term" value="F:DNA-binding transcription factor activity"/>
    <property type="evidence" value="ECO:0007669"/>
    <property type="project" value="TreeGrafter"/>
</dbReference>